<dbReference type="InterPro" id="IPR001647">
    <property type="entry name" value="HTH_TetR"/>
</dbReference>
<accession>A0A1M5V0U7</accession>
<dbReference type="PANTHER" id="PTHR30055:SF234">
    <property type="entry name" value="HTH-TYPE TRANSCRIPTIONAL REGULATOR BETI"/>
    <property type="match status" value="1"/>
</dbReference>
<evidence type="ECO:0000256" key="2">
    <source>
        <dbReference type="ARBA" id="ARBA00023125"/>
    </source>
</evidence>
<dbReference type="Pfam" id="PF00440">
    <property type="entry name" value="TetR_N"/>
    <property type="match status" value="1"/>
</dbReference>
<dbReference type="Proteomes" id="UP000190675">
    <property type="component" value="Chromosome I"/>
</dbReference>
<evidence type="ECO:0000259" key="5">
    <source>
        <dbReference type="PROSITE" id="PS50977"/>
    </source>
</evidence>
<keyword evidence="1" id="KW-0805">Transcription regulation</keyword>
<evidence type="ECO:0000256" key="3">
    <source>
        <dbReference type="ARBA" id="ARBA00023163"/>
    </source>
</evidence>
<dbReference type="InterPro" id="IPR009057">
    <property type="entry name" value="Homeodomain-like_sf"/>
</dbReference>
<dbReference type="Gene3D" id="1.10.357.10">
    <property type="entry name" value="Tetracycline Repressor, domain 2"/>
    <property type="match status" value="1"/>
</dbReference>
<dbReference type="InterPro" id="IPR050109">
    <property type="entry name" value="HTH-type_TetR-like_transc_reg"/>
</dbReference>
<gene>
    <name evidence="6" type="ORF">SAMN05444169_8807</name>
</gene>
<dbReference type="GO" id="GO:0000976">
    <property type="term" value="F:transcription cis-regulatory region binding"/>
    <property type="evidence" value="ECO:0007669"/>
    <property type="project" value="TreeGrafter"/>
</dbReference>
<organism evidence="6 7">
    <name type="scientific">Bradyrhizobium erythrophlei</name>
    <dbReference type="NCBI Taxonomy" id="1437360"/>
    <lineage>
        <taxon>Bacteria</taxon>
        <taxon>Pseudomonadati</taxon>
        <taxon>Pseudomonadota</taxon>
        <taxon>Alphaproteobacteria</taxon>
        <taxon>Hyphomicrobiales</taxon>
        <taxon>Nitrobacteraceae</taxon>
        <taxon>Bradyrhizobium</taxon>
    </lineage>
</organism>
<dbReference type="SUPFAM" id="SSF46689">
    <property type="entry name" value="Homeodomain-like"/>
    <property type="match status" value="1"/>
</dbReference>
<reference evidence="6 7" key="1">
    <citation type="submission" date="2016-11" db="EMBL/GenBank/DDBJ databases">
        <authorList>
            <person name="Jaros S."/>
            <person name="Januszkiewicz K."/>
            <person name="Wedrychowicz H."/>
        </authorList>
    </citation>
    <scope>NUCLEOTIDE SEQUENCE [LARGE SCALE GENOMIC DNA]</scope>
    <source>
        <strain evidence="6 7">GAS242</strain>
    </source>
</reference>
<dbReference type="AlphaFoldDB" id="A0A1M5V0U7"/>
<sequence length="195" mass="21490">MVKSRREQNLEATRAALMAVARKHFARDGYSDAEIAKIAADARVTTGAVYHHFANKKGLFVAVAEDLETEILATAASVGSDDPWQRLKLGFEKLIDLCASPAVQRIIFVEAPQVVGPDAWRKIELRYAFGTLRTVLAAMRDAKIIKPYPIDLVARTLLALLHETSAEVARSKHDPKIRAEVSDLVTGVLDAFLVR</sequence>
<dbReference type="Pfam" id="PF21351">
    <property type="entry name" value="TetR_C_41"/>
    <property type="match status" value="1"/>
</dbReference>
<keyword evidence="3" id="KW-0804">Transcription</keyword>
<dbReference type="GO" id="GO:0003700">
    <property type="term" value="F:DNA-binding transcription factor activity"/>
    <property type="evidence" value="ECO:0007669"/>
    <property type="project" value="TreeGrafter"/>
</dbReference>
<dbReference type="EMBL" id="LT670818">
    <property type="protein sequence ID" value="SHH68806.1"/>
    <property type="molecule type" value="Genomic_DNA"/>
</dbReference>
<name>A0A1M5V0U7_9BRAD</name>
<dbReference type="PANTHER" id="PTHR30055">
    <property type="entry name" value="HTH-TYPE TRANSCRIPTIONAL REGULATOR RUTR"/>
    <property type="match status" value="1"/>
</dbReference>
<feature type="domain" description="HTH tetR-type" evidence="5">
    <location>
        <begin position="11"/>
        <end position="71"/>
    </location>
</feature>
<keyword evidence="2 4" id="KW-0238">DNA-binding</keyword>
<dbReference type="InterPro" id="IPR049484">
    <property type="entry name" value="Rv0078-like_C"/>
</dbReference>
<dbReference type="RefSeq" id="WP_079572331.1">
    <property type="nucleotide sequence ID" value="NZ_LT670818.1"/>
</dbReference>
<evidence type="ECO:0000256" key="4">
    <source>
        <dbReference type="PROSITE-ProRule" id="PRU00335"/>
    </source>
</evidence>
<evidence type="ECO:0000256" key="1">
    <source>
        <dbReference type="ARBA" id="ARBA00023015"/>
    </source>
</evidence>
<dbReference type="PRINTS" id="PR00455">
    <property type="entry name" value="HTHTETR"/>
</dbReference>
<feature type="DNA-binding region" description="H-T-H motif" evidence="4">
    <location>
        <begin position="34"/>
        <end position="53"/>
    </location>
</feature>
<dbReference type="PROSITE" id="PS50977">
    <property type="entry name" value="HTH_TETR_2"/>
    <property type="match status" value="1"/>
</dbReference>
<proteinExistence type="predicted"/>
<protein>
    <submittedName>
        <fullName evidence="6">Transcriptional regulator, TetR family</fullName>
    </submittedName>
</protein>
<evidence type="ECO:0000313" key="7">
    <source>
        <dbReference type="Proteomes" id="UP000190675"/>
    </source>
</evidence>
<dbReference type="OrthoDB" id="9805134at2"/>
<evidence type="ECO:0000313" key="6">
    <source>
        <dbReference type="EMBL" id="SHH68806.1"/>
    </source>
</evidence>